<sequence length="313" mass="33191">MKKFFLILAAAMLSAGAASAQDMATATETYNNGAQSLQIGDNASALAYFEQALTMGEACGEDGTELVNNCKDIIPKVTLAIAKAKIQAEDYANALADLHKAIESAESFGNNPEVVTEANGLIPQLYMQKGNTLINAKDYAGAAEAYKQSIELDPDNANAYLRLGMAYGAAGNIAEAETAYLAAIQHGQEDAATKQLSNLYVKLSASYLKAKKYQEALDAAVKSNEYLENATAMQVAGTAAAQLKKNADAVKYFEAYLALAPNAKNANQICYNIAAFSQALGDNAKACGYYQKIVNDPKFGPTAKQQIAALKCE</sequence>
<dbReference type="Gene3D" id="1.25.40.10">
    <property type="entry name" value="Tetratricopeptide repeat domain"/>
    <property type="match status" value="2"/>
</dbReference>
<proteinExistence type="predicted"/>
<accession>A0A9D9HKT4</accession>
<feature type="chain" id="PRO_5038394527" evidence="2">
    <location>
        <begin position="21"/>
        <end position="313"/>
    </location>
</feature>
<dbReference type="AlphaFoldDB" id="A0A9D9HKT4"/>
<keyword evidence="1" id="KW-0802">TPR repeat</keyword>
<evidence type="ECO:0000256" key="2">
    <source>
        <dbReference type="SAM" id="SignalP"/>
    </source>
</evidence>
<dbReference type="PROSITE" id="PS50005">
    <property type="entry name" value="TPR"/>
    <property type="match status" value="2"/>
</dbReference>
<dbReference type="Proteomes" id="UP000823617">
    <property type="component" value="Unassembled WGS sequence"/>
</dbReference>
<dbReference type="PANTHER" id="PTHR12558:SF13">
    <property type="entry name" value="CELL DIVISION CYCLE PROTEIN 27 HOMOLOG"/>
    <property type="match status" value="1"/>
</dbReference>
<reference evidence="3" key="1">
    <citation type="submission" date="2020-10" db="EMBL/GenBank/DDBJ databases">
        <authorList>
            <person name="Gilroy R."/>
        </authorList>
    </citation>
    <scope>NUCLEOTIDE SEQUENCE</scope>
    <source>
        <strain evidence="3">B1-3475</strain>
    </source>
</reference>
<evidence type="ECO:0000313" key="3">
    <source>
        <dbReference type="EMBL" id="MBO8455670.1"/>
    </source>
</evidence>
<dbReference type="Pfam" id="PF13414">
    <property type="entry name" value="TPR_11"/>
    <property type="match status" value="1"/>
</dbReference>
<dbReference type="Pfam" id="PF13432">
    <property type="entry name" value="TPR_16"/>
    <property type="match status" value="1"/>
</dbReference>
<reference evidence="3" key="2">
    <citation type="journal article" date="2021" name="PeerJ">
        <title>Extensive microbial diversity within the chicken gut microbiome revealed by metagenomics and culture.</title>
        <authorList>
            <person name="Gilroy R."/>
            <person name="Ravi A."/>
            <person name="Getino M."/>
            <person name="Pursley I."/>
            <person name="Horton D.L."/>
            <person name="Alikhan N.F."/>
            <person name="Baker D."/>
            <person name="Gharbi K."/>
            <person name="Hall N."/>
            <person name="Watson M."/>
            <person name="Adriaenssens E.M."/>
            <person name="Foster-Nyarko E."/>
            <person name="Jarju S."/>
            <person name="Secka A."/>
            <person name="Antonio M."/>
            <person name="Oren A."/>
            <person name="Chaudhuri R.R."/>
            <person name="La Ragione R."/>
            <person name="Hildebrand F."/>
            <person name="Pallen M.J."/>
        </authorList>
    </citation>
    <scope>NUCLEOTIDE SEQUENCE</scope>
    <source>
        <strain evidence="3">B1-3475</strain>
    </source>
</reference>
<dbReference type="InterPro" id="IPR019734">
    <property type="entry name" value="TPR_rpt"/>
</dbReference>
<organism evidence="3 4">
    <name type="scientific">Candidatus Cryptobacteroides intestinigallinarum</name>
    <dbReference type="NCBI Taxonomy" id="2840767"/>
    <lineage>
        <taxon>Bacteria</taxon>
        <taxon>Pseudomonadati</taxon>
        <taxon>Bacteroidota</taxon>
        <taxon>Bacteroidia</taxon>
        <taxon>Bacteroidales</taxon>
        <taxon>Candidatus Cryptobacteroides</taxon>
    </lineage>
</organism>
<name>A0A9D9HKT4_9BACT</name>
<dbReference type="EMBL" id="JADIMK010000045">
    <property type="protein sequence ID" value="MBO8455670.1"/>
    <property type="molecule type" value="Genomic_DNA"/>
</dbReference>
<evidence type="ECO:0000256" key="1">
    <source>
        <dbReference type="PROSITE-ProRule" id="PRU00339"/>
    </source>
</evidence>
<dbReference type="SUPFAM" id="SSF48452">
    <property type="entry name" value="TPR-like"/>
    <property type="match status" value="2"/>
</dbReference>
<dbReference type="InterPro" id="IPR011990">
    <property type="entry name" value="TPR-like_helical_dom_sf"/>
</dbReference>
<feature type="signal peptide" evidence="2">
    <location>
        <begin position="1"/>
        <end position="20"/>
    </location>
</feature>
<comment type="caution">
    <text evidence="3">The sequence shown here is derived from an EMBL/GenBank/DDBJ whole genome shotgun (WGS) entry which is preliminary data.</text>
</comment>
<evidence type="ECO:0000313" key="4">
    <source>
        <dbReference type="Proteomes" id="UP000823617"/>
    </source>
</evidence>
<keyword evidence="2" id="KW-0732">Signal</keyword>
<feature type="repeat" description="TPR" evidence="1">
    <location>
        <begin position="157"/>
        <end position="190"/>
    </location>
</feature>
<dbReference type="SMART" id="SM00028">
    <property type="entry name" value="TPR"/>
    <property type="match status" value="5"/>
</dbReference>
<feature type="repeat" description="TPR" evidence="1">
    <location>
        <begin position="123"/>
        <end position="156"/>
    </location>
</feature>
<dbReference type="PANTHER" id="PTHR12558">
    <property type="entry name" value="CELL DIVISION CYCLE 16,23,27"/>
    <property type="match status" value="1"/>
</dbReference>
<protein>
    <submittedName>
        <fullName evidence="3">Tetratricopeptide repeat protein</fullName>
    </submittedName>
</protein>
<gene>
    <name evidence="3" type="ORF">IAC08_04630</name>
</gene>